<reference evidence="9 10" key="1">
    <citation type="submission" date="2020-12" db="EMBL/GenBank/DDBJ databases">
        <title>FDA dAtabase for Regulatory Grade micrObial Sequences (FDA-ARGOS): Supporting development and validation of Infectious Disease Dx tests.</title>
        <authorList>
            <person name="Sproer C."/>
            <person name="Gronow S."/>
            <person name="Severitt S."/>
            <person name="Schroder I."/>
            <person name="Tallon L."/>
            <person name="Sadzewicz L."/>
            <person name="Zhao X."/>
            <person name="Boylan J."/>
            <person name="Ott S."/>
            <person name="Bowen H."/>
            <person name="Vavikolanu K."/>
            <person name="Mehta A."/>
            <person name="Aluvathingal J."/>
            <person name="Nadendla S."/>
            <person name="Lowell S."/>
            <person name="Myers T."/>
            <person name="Yan Y."/>
            <person name="Sichtig H."/>
        </authorList>
    </citation>
    <scope>NUCLEOTIDE SEQUENCE [LARGE SCALE GENOMIC DNA]</scope>
    <source>
        <strain evidence="9 10">FDAARGOS_1013</strain>
    </source>
</reference>
<comment type="pathway">
    <text evidence="2">Glycan metabolism; bacterial cellulose biosynthesis.</text>
</comment>
<evidence type="ECO:0000313" key="10">
    <source>
        <dbReference type="Proteomes" id="UP000595933"/>
    </source>
</evidence>
<evidence type="ECO:0000256" key="7">
    <source>
        <dbReference type="SAM" id="SignalP"/>
    </source>
</evidence>
<evidence type="ECO:0000256" key="4">
    <source>
        <dbReference type="ARBA" id="ARBA00022737"/>
    </source>
</evidence>
<dbReference type="NCBIfam" id="NF008520">
    <property type="entry name" value="PRK11447.1"/>
    <property type="match status" value="1"/>
</dbReference>
<evidence type="ECO:0000259" key="8">
    <source>
        <dbReference type="Pfam" id="PF05420"/>
    </source>
</evidence>
<dbReference type="Gene3D" id="1.25.40.10">
    <property type="entry name" value="Tetratricopeptide repeat domain"/>
    <property type="match status" value="3"/>
</dbReference>
<dbReference type="PANTHER" id="PTHR12558:SF13">
    <property type="entry name" value="CELL DIVISION CYCLE PROTEIN 27 HOMOLOG"/>
    <property type="match status" value="1"/>
</dbReference>
<dbReference type="AlphaFoldDB" id="A0A9X7V5U6"/>
<dbReference type="Pfam" id="PF14559">
    <property type="entry name" value="TPR_19"/>
    <property type="match status" value="4"/>
</dbReference>
<dbReference type="SMART" id="SM00028">
    <property type="entry name" value="TPR"/>
    <property type="match status" value="7"/>
</dbReference>
<evidence type="ECO:0000313" key="9">
    <source>
        <dbReference type="EMBL" id="QQN49617.1"/>
    </source>
</evidence>
<dbReference type="EMBL" id="CP067013">
    <property type="protein sequence ID" value="QQN49617.1"/>
    <property type="molecule type" value="Genomic_DNA"/>
</dbReference>
<dbReference type="InterPro" id="IPR019734">
    <property type="entry name" value="TPR_rpt"/>
</dbReference>
<evidence type="ECO:0000256" key="6">
    <source>
        <dbReference type="ARBA" id="ARBA00022916"/>
    </source>
</evidence>
<evidence type="ECO:0000256" key="2">
    <source>
        <dbReference type="ARBA" id="ARBA00005186"/>
    </source>
</evidence>
<sequence length="1159" mass="128187">MMKRLLVLLTLLSPSLCAQAESPRDSVQQTAWLLTQARTGEALNRDDLIADALNRLRLVAPNDPQLLLAEMRLALRQRDFARVRAVHARLPATGANADARAQASQLLRLADEQTQKDVQQARLAAIAGRSDDAFARMTALFGETPPTLELAVEYWRLRSARSGQREPAITALRALDEQYPGNPPARQLLANLLFEAGQDEAALALLAELGRNPAATDAAAQREFEYRVAQPVGARALAGWQSFLERYANTRFAEDANQHLERTRRLSADPFWQAGQRGLELVSRGQDEAAEGPLRKALERYPDEPAFLGGLGRSLMRPGRRPEALRYFERAKTHEQDIDNLTKWNDLIAATSYWLTLEQADLALEQHDAAQAQARYSAALRQKPDSLFARVGLAQVAEQQGRTEDAEAGYRQVLEHEPGNGSAIRGLVRLYRSQSSDRALAFIDSLASAQRQTFEPLRRDLLLERYTSRAEQALQAQNHAAALTALRQARALAPEDPWLAYRLANLLEEQGQRRQADAVFADLLLRQPGDPTAHYAHGLYLAAAQRDVAALATLGDVAPELWDEGMRTLAARVQRRQLLERAETLRASGREAAAVGLIEHAVRENGGPPDDLVMLADWAASRGEPDKALDYLQQALTLDRQHAGARLARIEVLVAANRLAEARDRLVHDVPQLAAGDINGRRRLANSWAAVGELATARTQLIALERQQAEADPLLRRDTARLLRDSEPQQAIGLYRQAMLEAGLLAGADDAASMTAATRTDANDDWLARSLRSDLAELYQAQNPTLTLQHHFGWRNDDGTPGISELKSNTTLLHLQWPGAGQRRFLRAERIDLNAGSLEADRQTGRGPDFGACRETDGCDGKRQQTDALMLAGGIGNDRLALDAGFSQGFEIDNLFGGLSANGDLGPLGWSLTASRRPMSNSLLSFGGSVDPATDTRWGAVTANGASLGLSVDEGGAHGVWANLGQHWLRGERVADNQRFTGMAGYYYKWLDRVDERLRTGLTYIHFSYERDLSGHTLGQGGYWSPQRYDSIGVPVSYAWRNAEWSILLEGGMGWAVSSSDDSRRYPLDELNARLPIISPQEAREVSEGSTSRGVSYRLQGLFERRLTDHFVLGGAFNWVYSEDYAPSSALLFLRYHFAPWRGDLSWPVEPLQPYAEFR</sequence>
<feature type="signal peptide" evidence="7">
    <location>
        <begin position="1"/>
        <end position="20"/>
    </location>
</feature>
<keyword evidence="6" id="KW-0135">Cellulose biosynthesis</keyword>
<dbReference type="Proteomes" id="UP000595933">
    <property type="component" value="Chromosome"/>
</dbReference>
<organism evidence="9 10">
    <name type="scientific">Stutzerimonas balearica</name>
    <dbReference type="NCBI Taxonomy" id="74829"/>
    <lineage>
        <taxon>Bacteria</taxon>
        <taxon>Pseudomonadati</taxon>
        <taxon>Pseudomonadota</taxon>
        <taxon>Gammaproteobacteria</taxon>
        <taxon>Pseudomonadales</taxon>
        <taxon>Pseudomonadaceae</taxon>
        <taxon>Stutzerimonas</taxon>
    </lineage>
</organism>
<dbReference type="Pfam" id="PF13432">
    <property type="entry name" value="TPR_16"/>
    <property type="match status" value="1"/>
</dbReference>
<dbReference type="GO" id="GO:0019867">
    <property type="term" value="C:outer membrane"/>
    <property type="evidence" value="ECO:0007669"/>
    <property type="project" value="InterPro"/>
</dbReference>
<dbReference type="Pfam" id="PF05420">
    <property type="entry name" value="BCSC_C"/>
    <property type="match status" value="1"/>
</dbReference>
<proteinExistence type="predicted"/>
<keyword evidence="4" id="KW-0677">Repeat</keyword>
<evidence type="ECO:0000256" key="3">
    <source>
        <dbReference type="ARBA" id="ARBA00022729"/>
    </source>
</evidence>
<dbReference type="InterPro" id="IPR008410">
    <property type="entry name" value="BCSC_C"/>
</dbReference>
<name>A0A9X7V5U6_9GAMM</name>
<comment type="function">
    <text evidence="1">Required for maximal bacterial cellulose synthesis.</text>
</comment>
<keyword evidence="5" id="KW-0802">TPR repeat</keyword>
<keyword evidence="3 7" id="KW-0732">Signal</keyword>
<gene>
    <name evidence="9" type="primary">bcsC</name>
    <name evidence="9" type="ORF">I6H70_13770</name>
</gene>
<evidence type="ECO:0000256" key="5">
    <source>
        <dbReference type="ARBA" id="ARBA00022803"/>
    </source>
</evidence>
<dbReference type="SUPFAM" id="SSF48452">
    <property type="entry name" value="TPR-like"/>
    <property type="match status" value="3"/>
</dbReference>
<dbReference type="InterPro" id="IPR011990">
    <property type="entry name" value="TPR-like_helical_dom_sf"/>
</dbReference>
<dbReference type="PANTHER" id="PTHR12558">
    <property type="entry name" value="CELL DIVISION CYCLE 16,23,27"/>
    <property type="match status" value="1"/>
</dbReference>
<dbReference type="GO" id="GO:0030244">
    <property type="term" value="P:cellulose biosynthetic process"/>
    <property type="evidence" value="ECO:0007669"/>
    <property type="project" value="UniProtKB-KW"/>
</dbReference>
<feature type="chain" id="PRO_5040792481" evidence="7">
    <location>
        <begin position="21"/>
        <end position="1159"/>
    </location>
</feature>
<evidence type="ECO:0000256" key="1">
    <source>
        <dbReference type="ARBA" id="ARBA00003476"/>
    </source>
</evidence>
<protein>
    <submittedName>
        <fullName evidence="9">Cellulose biosynthesis protein BcsC</fullName>
    </submittedName>
</protein>
<feature type="domain" description="Cellulose synthase operon C C-terminal" evidence="8">
    <location>
        <begin position="804"/>
        <end position="1138"/>
    </location>
</feature>
<accession>A0A9X7V5U6</accession>